<accession>A0A9D3LML5</accession>
<keyword evidence="3" id="KW-1185">Reference proteome</keyword>
<name>A0A9D3LML5_ANGAN</name>
<feature type="region of interest" description="Disordered" evidence="1">
    <location>
        <begin position="137"/>
        <end position="172"/>
    </location>
</feature>
<comment type="caution">
    <text evidence="2">The sequence shown here is derived from an EMBL/GenBank/DDBJ whole genome shotgun (WGS) entry which is preliminary data.</text>
</comment>
<evidence type="ECO:0000256" key="1">
    <source>
        <dbReference type="SAM" id="MobiDB-lite"/>
    </source>
</evidence>
<feature type="compositionally biased region" description="Basic and acidic residues" evidence="1">
    <location>
        <begin position="271"/>
        <end position="286"/>
    </location>
</feature>
<dbReference type="Proteomes" id="UP001044222">
    <property type="component" value="Chromosome 17"/>
</dbReference>
<feature type="compositionally biased region" description="Low complexity" evidence="1">
    <location>
        <begin position="59"/>
        <end position="88"/>
    </location>
</feature>
<proteinExistence type="predicted"/>
<feature type="region of interest" description="Disordered" evidence="1">
    <location>
        <begin position="1"/>
        <end position="118"/>
    </location>
</feature>
<dbReference type="AlphaFoldDB" id="A0A9D3LML5"/>
<feature type="region of interest" description="Disordered" evidence="1">
    <location>
        <begin position="267"/>
        <end position="286"/>
    </location>
</feature>
<feature type="compositionally biased region" description="Low complexity" evidence="1">
    <location>
        <begin position="25"/>
        <end position="36"/>
    </location>
</feature>
<gene>
    <name evidence="2" type="ORF">ANANG_G00297390</name>
</gene>
<organism evidence="2 3">
    <name type="scientific">Anguilla anguilla</name>
    <name type="common">European freshwater eel</name>
    <name type="synonym">Muraena anguilla</name>
    <dbReference type="NCBI Taxonomy" id="7936"/>
    <lineage>
        <taxon>Eukaryota</taxon>
        <taxon>Metazoa</taxon>
        <taxon>Chordata</taxon>
        <taxon>Craniata</taxon>
        <taxon>Vertebrata</taxon>
        <taxon>Euteleostomi</taxon>
        <taxon>Actinopterygii</taxon>
        <taxon>Neopterygii</taxon>
        <taxon>Teleostei</taxon>
        <taxon>Anguilliformes</taxon>
        <taxon>Anguillidae</taxon>
        <taxon>Anguilla</taxon>
    </lineage>
</organism>
<feature type="compositionally biased region" description="Low complexity" evidence="1">
    <location>
        <begin position="146"/>
        <end position="160"/>
    </location>
</feature>
<reference evidence="2" key="1">
    <citation type="submission" date="2021-01" db="EMBL/GenBank/DDBJ databases">
        <title>A chromosome-scale assembly of European eel, Anguilla anguilla.</title>
        <authorList>
            <person name="Henkel C."/>
            <person name="Jong-Raadsen S.A."/>
            <person name="Dufour S."/>
            <person name="Weltzien F.-A."/>
            <person name="Palstra A.P."/>
            <person name="Pelster B."/>
            <person name="Spaink H.P."/>
            <person name="Van Den Thillart G.E."/>
            <person name="Jansen H."/>
            <person name="Zahm M."/>
            <person name="Klopp C."/>
            <person name="Cedric C."/>
            <person name="Louis A."/>
            <person name="Berthelot C."/>
            <person name="Parey E."/>
            <person name="Roest Crollius H."/>
            <person name="Montfort J."/>
            <person name="Robinson-Rechavi M."/>
            <person name="Bucao C."/>
            <person name="Bouchez O."/>
            <person name="Gislard M."/>
            <person name="Lluch J."/>
            <person name="Milhes M."/>
            <person name="Lampietro C."/>
            <person name="Lopez Roques C."/>
            <person name="Donnadieu C."/>
            <person name="Braasch I."/>
            <person name="Desvignes T."/>
            <person name="Postlethwait J."/>
            <person name="Bobe J."/>
            <person name="Guiguen Y."/>
            <person name="Dirks R."/>
        </authorList>
    </citation>
    <scope>NUCLEOTIDE SEQUENCE</scope>
    <source>
        <strain evidence="2">Tag_6206</strain>
        <tissue evidence="2">Liver</tissue>
    </source>
</reference>
<sequence length="314" mass="33258">MAPSGRSGPTASWCRTRTPGGPNMAERPPASPSSEPITCWRTTPHQPARRGRDLPPRAGPQVRVVCPPVRGPRAGRAPPAGEGQAEPPRLLPAGHLGGDRIRQLDEPPPGAAARSSARRPDLFPAWWWPTPPQGSCAPGRGPGCATPSRRTTPTPALAGATGTGPTGRPARPPPAPLPPACPPYGEAILQNAAALRRSSTVVHRQFSTYLNSYADLPVYLGPAHFYQHSRETCDLFPCVGHCSSDSALLPHLAGRPLGYHNSAFGGFEGAGRPRDEPPVTPGGRDRRQVLVARAVSSPYLPRPWGRISSLESEV</sequence>
<evidence type="ECO:0000313" key="3">
    <source>
        <dbReference type="Proteomes" id="UP001044222"/>
    </source>
</evidence>
<dbReference type="EMBL" id="JAFIRN010000017">
    <property type="protein sequence ID" value="KAG5833017.1"/>
    <property type="molecule type" value="Genomic_DNA"/>
</dbReference>
<evidence type="ECO:0000313" key="2">
    <source>
        <dbReference type="EMBL" id="KAG5833017.1"/>
    </source>
</evidence>
<protein>
    <submittedName>
        <fullName evidence="2">Uncharacterized protein</fullName>
    </submittedName>
</protein>